<reference evidence="1 2" key="1">
    <citation type="journal article" date="2016" name="Nat. Commun.">
        <title>Thousands of microbial genomes shed light on interconnected biogeochemical processes in an aquifer system.</title>
        <authorList>
            <person name="Anantharaman K."/>
            <person name="Brown C.T."/>
            <person name="Hug L.A."/>
            <person name="Sharon I."/>
            <person name="Castelle C.J."/>
            <person name="Probst A.J."/>
            <person name="Thomas B.C."/>
            <person name="Singh A."/>
            <person name="Wilkins M.J."/>
            <person name="Karaoz U."/>
            <person name="Brodie E.L."/>
            <person name="Williams K.H."/>
            <person name="Hubbard S.S."/>
            <person name="Banfield J.F."/>
        </authorList>
    </citation>
    <scope>NUCLEOTIDE SEQUENCE [LARGE SCALE GENOMIC DNA]</scope>
</reference>
<dbReference type="Proteomes" id="UP000177564">
    <property type="component" value="Unassembled WGS sequence"/>
</dbReference>
<sequence length="116" mass="12238">MVYFKKIFMLAALIGVMGVPFVASAFGTSFGGRIISVIPCSGGMRHITIIPAGVFPISYIWTPFTITYSVGAPRRPGQQVLGVADIPFVCFVGGGGFFSSPVPLHGLRMQIVGTSP</sequence>
<evidence type="ECO:0000313" key="1">
    <source>
        <dbReference type="EMBL" id="OGC83625.1"/>
    </source>
</evidence>
<accession>A0A1F4XPQ2</accession>
<comment type="caution">
    <text evidence="1">The sequence shown here is derived from an EMBL/GenBank/DDBJ whole genome shotgun (WGS) entry which is preliminary data.</text>
</comment>
<proteinExistence type="predicted"/>
<name>A0A1F4XPQ2_9BACT</name>
<dbReference type="STRING" id="1797240.A3D68_00380"/>
<protein>
    <submittedName>
        <fullName evidence="1">Uncharacterized protein</fullName>
    </submittedName>
</protein>
<organism evidence="1 2">
    <name type="scientific">Candidatus Adlerbacteria bacterium RIFCSPHIGHO2_02_FULL_52_17</name>
    <dbReference type="NCBI Taxonomy" id="1797240"/>
    <lineage>
        <taxon>Bacteria</taxon>
        <taxon>Candidatus Adleribacteriota</taxon>
    </lineage>
</organism>
<evidence type="ECO:0000313" key="2">
    <source>
        <dbReference type="Proteomes" id="UP000177564"/>
    </source>
</evidence>
<gene>
    <name evidence="1" type="ORF">A3D68_00380</name>
</gene>
<dbReference type="AlphaFoldDB" id="A0A1F4XPQ2"/>
<dbReference type="EMBL" id="MEWU01000014">
    <property type="protein sequence ID" value="OGC83625.1"/>
    <property type="molecule type" value="Genomic_DNA"/>
</dbReference>